<comment type="subcellular location">
    <subcellularLocation>
        <location evidence="1">Nucleus</location>
    </subcellularLocation>
</comment>
<dbReference type="InterPro" id="IPR005333">
    <property type="entry name" value="Transcription_factor_TCP"/>
</dbReference>
<dbReference type="InterPro" id="IPR017888">
    <property type="entry name" value="CYC/TB1_R_domain"/>
</dbReference>
<evidence type="ECO:0000256" key="5">
    <source>
        <dbReference type="ARBA" id="ARBA00023163"/>
    </source>
</evidence>
<evidence type="ECO:0000256" key="6">
    <source>
        <dbReference type="ARBA" id="ARBA00023242"/>
    </source>
</evidence>
<evidence type="ECO:0000259" key="8">
    <source>
        <dbReference type="PROSITE" id="PS51369"/>
    </source>
</evidence>
<dbReference type="Proteomes" id="UP001642487">
    <property type="component" value="Chromosome 7"/>
</dbReference>
<feature type="compositionally biased region" description="Pro residues" evidence="7">
    <location>
        <begin position="32"/>
        <end position="41"/>
    </location>
</feature>
<dbReference type="PANTHER" id="PTHR31072:SF224">
    <property type="entry name" value="TRANSCRIPTION FACTOR TCP1"/>
    <property type="match status" value="1"/>
</dbReference>
<gene>
    <name evidence="10" type="ORF">CITCOLO1_LOCUS18678</name>
</gene>
<keyword evidence="5" id="KW-0804">Transcription</keyword>
<dbReference type="EMBL" id="OZ021741">
    <property type="protein sequence ID" value="CAK9326336.1"/>
    <property type="molecule type" value="Genomic_DNA"/>
</dbReference>
<keyword evidence="6" id="KW-0539">Nucleus</keyword>
<dbReference type="PROSITE" id="PS51370">
    <property type="entry name" value="R"/>
    <property type="match status" value="1"/>
</dbReference>
<dbReference type="PANTHER" id="PTHR31072">
    <property type="entry name" value="TRANSCRIPTION FACTOR TCP4-RELATED"/>
    <property type="match status" value="1"/>
</dbReference>
<evidence type="ECO:0000313" key="10">
    <source>
        <dbReference type="EMBL" id="CAK9326336.1"/>
    </source>
</evidence>
<protein>
    <submittedName>
        <fullName evidence="10">Uncharacterized protein</fullName>
    </submittedName>
</protein>
<reference evidence="10 11" key="1">
    <citation type="submission" date="2024-03" db="EMBL/GenBank/DDBJ databases">
        <authorList>
            <person name="Gkanogiannis A."/>
            <person name="Becerra Lopez-Lavalle L."/>
        </authorList>
    </citation>
    <scope>NUCLEOTIDE SEQUENCE [LARGE SCALE GENOMIC DNA]</scope>
</reference>
<accession>A0ABP0Z3M1</accession>
<keyword evidence="11" id="KW-1185">Reference proteome</keyword>
<dbReference type="PROSITE" id="PS51369">
    <property type="entry name" value="TCP"/>
    <property type="match status" value="1"/>
</dbReference>
<evidence type="ECO:0000259" key="9">
    <source>
        <dbReference type="PROSITE" id="PS51370"/>
    </source>
</evidence>
<evidence type="ECO:0000256" key="1">
    <source>
        <dbReference type="ARBA" id="ARBA00004123"/>
    </source>
</evidence>
<name>A0ABP0Z3M1_9ROSI</name>
<evidence type="ECO:0000313" key="11">
    <source>
        <dbReference type="Proteomes" id="UP001642487"/>
    </source>
</evidence>
<feature type="compositionally biased region" description="Pro residues" evidence="7">
    <location>
        <begin position="251"/>
        <end position="265"/>
    </location>
</feature>
<keyword evidence="4" id="KW-0238">DNA-binding</keyword>
<organism evidence="10 11">
    <name type="scientific">Citrullus colocynthis</name>
    <name type="common">colocynth</name>
    <dbReference type="NCBI Taxonomy" id="252529"/>
    <lineage>
        <taxon>Eukaryota</taxon>
        <taxon>Viridiplantae</taxon>
        <taxon>Streptophyta</taxon>
        <taxon>Embryophyta</taxon>
        <taxon>Tracheophyta</taxon>
        <taxon>Spermatophyta</taxon>
        <taxon>Magnoliopsida</taxon>
        <taxon>eudicotyledons</taxon>
        <taxon>Gunneridae</taxon>
        <taxon>Pentapetalae</taxon>
        <taxon>rosids</taxon>
        <taxon>fabids</taxon>
        <taxon>Cucurbitales</taxon>
        <taxon>Cucurbitaceae</taxon>
        <taxon>Benincaseae</taxon>
        <taxon>Citrullus</taxon>
    </lineage>
</organism>
<proteinExistence type="predicted"/>
<feature type="domain" description="TCP" evidence="8">
    <location>
        <begin position="112"/>
        <end position="170"/>
    </location>
</feature>
<keyword evidence="3" id="KW-0805">Transcription regulation</keyword>
<evidence type="ECO:0000256" key="2">
    <source>
        <dbReference type="ARBA" id="ARBA00022473"/>
    </source>
</evidence>
<evidence type="ECO:0000256" key="4">
    <source>
        <dbReference type="ARBA" id="ARBA00023125"/>
    </source>
</evidence>
<sequence>MFSSTNNLHLFPLQQYFPSSSSSSSYHHHLVAPPPPSPPPSHHPEPVYLGLQDPVLSGVGGPCLQVLPNQEDQGRMKNEHQEVVLMSQDNGNSQCFSSSGLNNFLTKKTSVKKDRHSKIYTAQGLRDRRVRLSIDISRKFFDLQDMLGYDKASKTLDWLLTKSRKAIKELTKTRNNHHITSSSKYNFDDDSEECEVISNDEAEKIMLAKSSSKKNLASHDVVAKESRAKARARARERTKEKMIMNQQFRSPPLPLPPSSLPPPPVSSSSSSIVQKPVMSSDQESNIIGIMWKPSPMITSSSGYQKNLVISKGDSYYNNCNNFYFPSNLPPNWDINIDSFARPQPGYCTIANIDSLPEFQVCAKPWDTCSNNQHLH</sequence>
<feature type="region of interest" description="Disordered" evidence="7">
    <location>
        <begin position="24"/>
        <end position="48"/>
    </location>
</feature>
<feature type="region of interest" description="Disordered" evidence="7">
    <location>
        <begin position="242"/>
        <end position="277"/>
    </location>
</feature>
<feature type="domain" description="R" evidence="9">
    <location>
        <begin position="224"/>
        <end position="241"/>
    </location>
</feature>
<dbReference type="InterPro" id="IPR017887">
    <property type="entry name" value="TF_TCP_subgr"/>
</dbReference>
<keyword evidence="2" id="KW-0217">Developmental protein</keyword>
<dbReference type="Pfam" id="PF03634">
    <property type="entry name" value="TCP"/>
    <property type="match status" value="1"/>
</dbReference>
<evidence type="ECO:0000256" key="3">
    <source>
        <dbReference type="ARBA" id="ARBA00023015"/>
    </source>
</evidence>
<evidence type="ECO:0000256" key="7">
    <source>
        <dbReference type="SAM" id="MobiDB-lite"/>
    </source>
</evidence>